<evidence type="ECO:0000259" key="1">
    <source>
        <dbReference type="Pfam" id="PF01593"/>
    </source>
</evidence>
<dbReference type="InterPro" id="IPR002937">
    <property type="entry name" value="Amino_oxidase"/>
</dbReference>
<dbReference type="SUPFAM" id="SSF51905">
    <property type="entry name" value="FAD/NAD(P)-binding domain"/>
    <property type="match status" value="1"/>
</dbReference>
<organism evidence="2">
    <name type="scientific">Bactrocera latifrons</name>
    <name type="common">Malaysian fruit fly</name>
    <name type="synonym">Chaetodacus latifrons</name>
    <dbReference type="NCBI Taxonomy" id="174628"/>
    <lineage>
        <taxon>Eukaryota</taxon>
        <taxon>Metazoa</taxon>
        <taxon>Ecdysozoa</taxon>
        <taxon>Arthropoda</taxon>
        <taxon>Hexapoda</taxon>
        <taxon>Insecta</taxon>
        <taxon>Pterygota</taxon>
        <taxon>Neoptera</taxon>
        <taxon>Endopterygota</taxon>
        <taxon>Diptera</taxon>
        <taxon>Brachycera</taxon>
        <taxon>Muscomorpha</taxon>
        <taxon>Tephritoidea</taxon>
        <taxon>Tephritidae</taxon>
        <taxon>Bactrocera</taxon>
        <taxon>Bactrocera</taxon>
    </lineage>
</organism>
<dbReference type="InterPro" id="IPR036188">
    <property type="entry name" value="FAD/NAD-bd_sf"/>
</dbReference>
<feature type="non-terminal residue" evidence="2">
    <location>
        <position position="1"/>
    </location>
</feature>
<dbReference type="InterPro" id="IPR050281">
    <property type="entry name" value="Flavin_monoamine_oxidase"/>
</dbReference>
<proteinExistence type="predicted"/>
<dbReference type="OrthoDB" id="5046242at2759"/>
<dbReference type="Gene3D" id="3.90.660.10">
    <property type="match status" value="1"/>
</dbReference>
<evidence type="ECO:0000313" key="2">
    <source>
        <dbReference type="EMBL" id="JAI25141.1"/>
    </source>
</evidence>
<feature type="domain" description="Amine oxidase" evidence="1">
    <location>
        <begin position="156"/>
        <end position="610"/>
    </location>
</feature>
<dbReference type="GO" id="GO:0046592">
    <property type="term" value="F:polyamine oxidase activity"/>
    <property type="evidence" value="ECO:0007669"/>
    <property type="project" value="TreeGrafter"/>
</dbReference>
<dbReference type="Gene3D" id="3.50.50.60">
    <property type="entry name" value="FAD/NAD(P)-binding domain"/>
    <property type="match status" value="1"/>
</dbReference>
<gene>
    <name evidence="2" type="primary">Smox_0</name>
    <name evidence="2" type="ORF">c3_g3_i3</name>
</gene>
<dbReference type="AlphaFoldDB" id="A0A0K8UEX7"/>
<accession>A0A0K8UEX7</accession>
<protein>
    <submittedName>
        <fullName evidence="2">Spermine oxidase</fullName>
    </submittedName>
</protein>
<dbReference type="EMBL" id="GDHF01027173">
    <property type="protein sequence ID" value="JAI25141.1"/>
    <property type="molecule type" value="Transcribed_RNA"/>
</dbReference>
<name>A0A0K8UEX7_BACLA</name>
<sequence length="620" mass="70183">IMTHIRCCPRQLLNIQCIRVAWPTLSHTLVSAITTTISTLDRISITAGGVSYDNDQVTVPIVSCSANADFIRRVCDKTLAQRTTNRNRACKEIVSYHLGEIIRNKKKVHEDTDKNKTICHRLEAMSTAATTTSGQKTSKVKSMKSARIVIIGAGSAGIAAATRLLQSGFENVLLLEAENRYGGRVHTIPFADNVVDLGAQWCHGEKGNAIFETVRNLGMLQPTGDIYDDYKCVRSNKEVLSETVANTLKSVAFNLLPERQEGLKGYEGSLGTYLTEAFWRDLQQSPEIDKTVAREFFENYKKFESSIEASDHLFEVSGQGHLEYWVCEGDLLLNWKDKGFSSFLRLLMQAKKDETATDDMGLLNKRIQFNARVQNIDWRTKSGDVRIRLWNGELIEADHVICTVSLGVLKENHKEMFTPALPLAKSRAIDGLKLGTVDKFFLEFTEPFAPVDWSGFCFLWRDDDLAELRNSEYFWLESVFGFYRVSCQPRILQGWIIGPHARHMETLAEAEVLKALLWLFKKFFTFAVPSPLRFLRTRWYTNPNFRGSYTFRSVYADELRAGGWDLAAPLTADSDGKPLLQFAGEATHTHFYSTVHGAVESGWREAQRLITYYLGRTSQL</sequence>
<dbReference type="SUPFAM" id="SSF54373">
    <property type="entry name" value="FAD-linked reductases, C-terminal domain"/>
    <property type="match status" value="1"/>
</dbReference>
<dbReference type="PANTHER" id="PTHR10742:SF398">
    <property type="entry name" value="AMINE OXIDASE DOMAIN-CONTAINING PROTEIN-RELATED"/>
    <property type="match status" value="1"/>
</dbReference>
<dbReference type="PANTHER" id="PTHR10742">
    <property type="entry name" value="FLAVIN MONOAMINE OXIDASE"/>
    <property type="match status" value="1"/>
</dbReference>
<reference evidence="2" key="1">
    <citation type="submission" date="2015-06" db="EMBL/GenBank/DDBJ databases">
        <authorList>
            <person name="Hoefler B.C."/>
            <person name="Straight P.D."/>
        </authorList>
    </citation>
    <scope>NUCLEOTIDE SEQUENCE</scope>
</reference>
<dbReference type="Pfam" id="PF01593">
    <property type="entry name" value="Amino_oxidase"/>
    <property type="match status" value="1"/>
</dbReference>